<keyword evidence="3" id="KW-1185">Reference proteome</keyword>
<gene>
    <name evidence="2" type="ORF">C1O66_10385</name>
</gene>
<protein>
    <recommendedName>
        <fullName evidence="4">TonB-dependent receptor</fullName>
    </recommendedName>
</protein>
<comment type="caution">
    <text evidence="2">The sequence shown here is derived from an EMBL/GenBank/DDBJ whole genome shotgun (WGS) entry which is preliminary data.</text>
</comment>
<evidence type="ECO:0000313" key="3">
    <source>
        <dbReference type="Proteomes" id="UP000235916"/>
    </source>
</evidence>
<proteinExistence type="predicted"/>
<evidence type="ECO:0008006" key="4">
    <source>
        <dbReference type="Google" id="ProtNLM"/>
    </source>
</evidence>
<dbReference type="RefSeq" id="WP_102767815.1">
    <property type="nucleotide sequence ID" value="NZ_POSP01000003.1"/>
</dbReference>
<evidence type="ECO:0000256" key="1">
    <source>
        <dbReference type="SAM" id="MobiDB-lite"/>
    </source>
</evidence>
<organism evidence="2 3">
    <name type="scientific">Kinneretia aquatilis</name>
    <dbReference type="NCBI Taxonomy" id="2070761"/>
    <lineage>
        <taxon>Bacteria</taxon>
        <taxon>Pseudomonadati</taxon>
        <taxon>Pseudomonadota</taxon>
        <taxon>Betaproteobacteria</taxon>
        <taxon>Burkholderiales</taxon>
        <taxon>Sphaerotilaceae</taxon>
        <taxon>Roseateles</taxon>
    </lineage>
</organism>
<name>A0A2N8KWR2_9BURK</name>
<dbReference type="EMBL" id="POSP01000003">
    <property type="protein sequence ID" value="PND37895.1"/>
    <property type="molecule type" value="Genomic_DNA"/>
</dbReference>
<dbReference type="Proteomes" id="UP000235916">
    <property type="component" value="Unassembled WGS sequence"/>
</dbReference>
<accession>A0A2N8KWR2</accession>
<evidence type="ECO:0000313" key="2">
    <source>
        <dbReference type="EMBL" id="PND37895.1"/>
    </source>
</evidence>
<dbReference type="AlphaFoldDB" id="A0A2N8KWR2"/>
<dbReference type="OrthoDB" id="8746278at2"/>
<feature type="region of interest" description="Disordered" evidence="1">
    <location>
        <begin position="17"/>
        <end position="46"/>
    </location>
</feature>
<reference evidence="2 3" key="1">
    <citation type="submission" date="2018-01" db="EMBL/GenBank/DDBJ databases">
        <title>Draft genome sequence of Paucibacter aquatile CR182 isolated from freshwater of the Nakdong River.</title>
        <authorList>
            <person name="Choi A."/>
            <person name="Chung E.J."/>
        </authorList>
    </citation>
    <scope>NUCLEOTIDE SEQUENCE [LARGE SCALE GENOMIC DNA]</scope>
    <source>
        <strain evidence="2 3">CR182</strain>
    </source>
</reference>
<sequence>MAAASLAAPTQALAQDWSAQLRARSEHRSANPQGPLAGPQGSTQGLDAELRGQWRGLNAALALRQERGGEADEKRSSSSSATVNELYANADLGAWQLSAGRKLLSWDVGYAFRPNDMVAQEERRTLLSSQVRGRPLLAAEHFDADTAWSLVWVNPLKQEGRRGDEQALAGRVYQRQGSLDLHGFARWGQHSGPSLGAALAWVATDSLELHASLHLARRDHALLLNQLDASSLLQRQSPWREGLRGSHAQALLGLSWTGENRLSLLAEAWWDGNALSPQDWRDWQRRTQQLRALPPGAAVPPQALAANLAWQAQAFGSGSSLQRSNAFLRLSWSEGGWSPALDCLYHPADGGRIWTASLTWQGDRLRVDAGLRHYGGPAGAVLTQLPQRRQGYAALSWAF</sequence>